<feature type="region of interest" description="Disordered" evidence="3">
    <location>
        <begin position="44"/>
        <end position="63"/>
    </location>
</feature>
<proteinExistence type="predicted"/>
<dbReference type="InterPro" id="IPR011115">
    <property type="entry name" value="SecA_DEAD"/>
</dbReference>
<feature type="domain" description="SecA family profile" evidence="4">
    <location>
        <begin position="916"/>
        <end position="1579"/>
    </location>
</feature>
<dbReference type="InterPro" id="IPR000185">
    <property type="entry name" value="SecA"/>
</dbReference>
<keyword evidence="1" id="KW-0813">Transport</keyword>
<protein>
    <recommendedName>
        <fullName evidence="4">SecA family profile domain-containing protein</fullName>
    </recommendedName>
</protein>
<dbReference type="GO" id="GO:0015031">
    <property type="term" value="P:protein transport"/>
    <property type="evidence" value="ECO:0007669"/>
    <property type="project" value="UniProtKB-KW"/>
</dbReference>
<accession>A0ABD1DW37</accession>
<dbReference type="Gene3D" id="3.40.50.300">
    <property type="entry name" value="P-loop containing nucleotide triphosphate hydrolases"/>
    <property type="match status" value="2"/>
</dbReference>
<evidence type="ECO:0000256" key="2">
    <source>
        <dbReference type="ARBA" id="ARBA00023010"/>
    </source>
</evidence>
<dbReference type="Proteomes" id="UP001562425">
    <property type="component" value="Unassembled WGS sequence"/>
</dbReference>
<evidence type="ECO:0000313" key="5">
    <source>
        <dbReference type="EMBL" id="KAL1403961.1"/>
    </source>
</evidence>
<evidence type="ECO:0000256" key="1">
    <source>
        <dbReference type="ARBA" id="ARBA00022927"/>
    </source>
</evidence>
<dbReference type="PANTHER" id="PTHR30612">
    <property type="entry name" value="SECA INNER MEMBRANE COMPONENT OF SEC PROTEIN SECRETION SYSTEM"/>
    <property type="match status" value="1"/>
</dbReference>
<reference evidence="5 6" key="1">
    <citation type="submission" date="2024-05" db="EMBL/GenBank/DDBJ databases">
        <title>Culex pipiens pipiens assembly and annotation.</title>
        <authorList>
            <person name="Alout H."/>
            <person name="Durand T."/>
        </authorList>
    </citation>
    <scope>NUCLEOTIDE SEQUENCE [LARGE SCALE GENOMIC DNA]</scope>
    <source>
        <strain evidence="5">HA-2024</strain>
        <tissue evidence="5">Whole body</tissue>
    </source>
</reference>
<name>A0ABD1DW37_CULPP</name>
<organism evidence="5 6">
    <name type="scientific">Culex pipiens pipiens</name>
    <name type="common">Northern house mosquito</name>
    <dbReference type="NCBI Taxonomy" id="38569"/>
    <lineage>
        <taxon>Eukaryota</taxon>
        <taxon>Metazoa</taxon>
        <taxon>Ecdysozoa</taxon>
        <taxon>Arthropoda</taxon>
        <taxon>Hexapoda</taxon>
        <taxon>Insecta</taxon>
        <taxon>Pterygota</taxon>
        <taxon>Neoptera</taxon>
        <taxon>Endopterygota</taxon>
        <taxon>Diptera</taxon>
        <taxon>Nematocera</taxon>
        <taxon>Culicoidea</taxon>
        <taxon>Culicidae</taxon>
        <taxon>Culicinae</taxon>
        <taxon>Culicini</taxon>
        <taxon>Culex</taxon>
        <taxon>Culex</taxon>
    </lineage>
</organism>
<comment type="caution">
    <text evidence="5">The sequence shown here is derived from an EMBL/GenBank/DDBJ whole genome shotgun (WGS) entry which is preliminary data.</text>
</comment>
<evidence type="ECO:0000256" key="3">
    <source>
        <dbReference type="SAM" id="MobiDB-lite"/>
    </source>
</evidence>
<dbReference type="PANTHER" id="PTHR30612:SF0">
    <property type="entry name" value="CHLOROPLAST PROTEIN-TRANSPORTING ATPASE"/>
    <property type="match status" value="1"/>
</dbReference>
<dbReference type="EMBL" id="JBEHCU010000968">
    <property type="protein sequence ID" value="KAL1403961.1"/>
    <property type="molecule type" value="Genomic_DNA"/>
</dbReference>
<dbReference type="PROSITE" id="PS51196">
    <property type="entry name" value="SECA_MOTOR_DEAD"/>
    <property type="match status" value="1"/>
</dbReference>
<evidence type="ECO:0000259" key="4">
    <source>
        <dbReference type="PROSITE" id="PS51196"/>
    </source>
</evidence>
<dbReference type="Pfam" id="PF07517">
    <property type="entry name" value="SecA_DEAD"/>
    <property type="match status" value="1"/>
</dbReference>
<keyword evidence="2" id="KW-0811">Translocation</keyword>
<sequence length="1601" mass="182832">MAESTHDFVLLSDDESIEVLDNESDYAPEGATVTATATAVAMDQEESKHSSFMNVDNEDEKESLKKVVQKEAEVEAQPEVDLLDYAPTSMASRYQEEPKTIRHSNDDYGCCEGNFEEEPPLASSSQFGELTTEQHLNINEQNEDVKSEIPLPEVIITEADETIKSEEEGAEQVIPEEPKPVTVKTAEIPVIAYFSSSDGKEYVRVEQQMPWKVDQLNCAARLANVDLEIRLHNEGCLLLVDENFVARVRVLDLAPVTDSTNFIQAKTMLFWQLRIVRILQDELMADRDRSRTGLLTSINRIRNKPSNHTNDAIQLLEIIQSSEDLDYRSLCEKLRENTVISASLREQATQLLQLEDGAARRNRFLNRFHVTFTDDASGLGQTLEQFRISVIDNHIKSLLEKAPEYLQTQLKEVPETILIRISVCDIKVFHDMDHVLNPDIFKDPLQDLAKRWIKHVRKSTNSTGSLTNPVYFSLCRSLEELILEITSRSNHTKEALLKSDKSGWHPLKTIHWSSPTDFTKCLEREYQFIMKLLKHFDPASGNTKPFDYQPRRLIDSTTATESVSTIGKIFRRLFRHSQANPLGIADEFYAWYCMLDDALAHLLPNRDNKLDVFEHVLQNYVLLISNATIDQMETIRVITHNTLRFIVQTVPFLDPEKANSCEDKQILQLQLDAVNRLVTESQSTNSFRDLIDVFSRYWENRSTVIENIPSKQAIPEMEQIKTNLFTVVLIALQKNVSAERLVDFFRTYNDFLIDLDNVSFDWLIKPIAMFKMDGMINMKIVELVETKWSKTDIATYRVINPKKFTKLINVLAEDGDDSSSVGPKHYIVEIITKLLGNITSQLQHSRWTSGTELADHEQIESATVLISAIRSSLLYLQEQAEYVSYDLFLDESLKPFSNVSENSESSSDFTKRIGLIKESFYFFRRQNEMSMDEALKMFRELNVGVQSAQEPIVQAYKHYTEHFERYMLQTIPEITAAILSSKKNILFKNWTPKYKQETLPQLLAGIAAVWSIMASKDVSGTGKYLKPHCIQVLCVLRLLGVDNVENGVAKHLAQVLTGQGKSLVLGLIATVLALTGHNIQVVCYNKYLVERDAQDFQALFDAFGVPKVISYSTYDGMANLVLSPEVDGKPVKLRLLVEDLLVSRTNVKGLKKPASQIQDNSVMLMDEVDVFFSRDYYGNGYYPVATPEILGLDKIQEKIWNLVRDVGLRTSQDIFSNIITFINTVQFEGNQGFNKFYNKPGSYDILEYENNVVVRKTTTNKALFEDHLNRMITDAIKVAVKPSSHWMDYRLNPNGLITCKYNERFVNFYKVRYFNVFNYFRLKKQDFVKKIDKEENYGYLNIRCGSLSYAMLPKNFPLILGVTGTLTTLNQHEKDAIDRLYNIRQSSVMPTFFGCSNMQFDPLEHFHAEIPETRWMGEIFTRAHAAIASKRAVIVFFQDESSLEKFQSEYAGQFDRLNVLTENTDEQKQEQLITEAGVAKTVTLATRGMGRGVDFKSSVSVEKNGGVHVIQTFFSLDVKEETQIRGRTARKDNKGSYELIVCEEHLKQQGLLKAGETVSYASIDAERTKLAHAESKDVAELIDKESGDHHTTMNYLQSFFK</sequence>
<dbReference type="InterPro" id="IPR027417">
    <property type="entry name" value="P-loop_NTPase"/>
</dbReference>
<keyword evidence="6" id="KW-1185">Reference proteome</keyword>
<evidence type="ECO:0000313" key="6">
    <source>
        <dbReference type="Proteomes" id="UP001562425"/>
    </source>
</evidence>
<dbReference type="InterPro" id="IPR014018">
    <property type="entry name" value="SecA_motor_DEAD"/>
</dbReference>
<dbReference type="SUPFAM" id="SSF52540">
    <property type="entry name" value="P-loop containing nucleoside triphosphate hydrolases"/>
    <property type="match status" value="2"/>
</dbReference>
<gene>
    <name evidence="5" type="ORF">pipiens_019129</name>
</gene>
<keyword evidence="1" id="KW-0653">Protein transport</keyword>